<dbReference type="Pfam" id="PF04509">
    <property type="entry name" value="CheC"/>
    <property type="match status" value="2"/>
</dbReference>
<evidence type="ECO:0000259" key="2">
    <source>
        <dbReference type="Pfam" id="PF04509"/>
    </source>
</evidence>
<comment type="caution">
    <text evidence="3">The sequence shown here is derived from an EMBL/GenBank/DDBJ whole genome shotgun (WGS) entry which is preliminary data.</text>
</comment>
<dbReference type="InterPro" id="IPR028976">
    <property type="entry name" value="CheC-like_sf"/>
</dbReference>
<dbReference type="Gene3D" id="3.40.1550.10">
    <property type="entry name" value="CheC-like"/>
    <property type="match status" value="1"/>
</dbReference>
<dbReference type="GO" id="GO:0016787">
    <property type="term" value="F:hydrolase activity"/>
    <property type="evidence" value="ECO:0007669"/>
    <property type="project" value="InterPro"/>
</dbReference>
<gene>
    <name evidence="3" type="ORF">M972_111821</name>
</gene>
<sequence>MEDMLSQAEIDALLNGSSSEGNEENSANEELTSQEIDALGEIGNISMGTSATTLNSLLGQRVVITTPKVSVCTWEELAKEYHSSYVAVKVEYTEGLDGMNLLLLKEDDAKVITDLMMGGDGSNKEGELTDLHLSAISEAMNQMIGSAATSMSSMFNKRIDISPPKAFPMTLDAAVPEAEFPRGDKIVKVAFKMVIGELIDSQIMQLLPIDFAKKWLVIL</sequence>
<evidence type="ECO:0000313" key="4">
    <source>
        <dbReference type="Proteomes" id="UP000223596"/>
    </source>
</evidence>
<dbReference type="PANTHER" id="PTHR43484:SF1">
    <property type="entry name" value="FLAGELLAR MOTOR SWITCH PROTEIN FLIN"/>
    <property type="match status" value="1"/>
</dbReference>
<dbReference type="InterPro" id="IPR051469">
    <property type="entry name" value="FliN/MopA/SpaO"/>
</dbReference>
<dbReference type="AlphaFoldDB" id="A0AB36TJM5"/>
<feature type="domain" description="CheC-like protein" evidence="2">
    <location>
        <begin position="131"/>
        <end position="165"/>
    </location>
</feature>
<keyword evidence="3" id="KW-0282">Flagellum</keyword>
<dbReference type="CDD" id="cd17907">
    <property type="entry name" value="FliY_FliN-Y"/>
    <property type="match status" value="1"/>
</dbReference>
<dbReference type="SUPFAM" id="SSF103039">
    <property type="entry name" value="CheC-like"/>
    <property type="match status" value="1"/>
</dbReference>
<proteinExistence type="predicted"/>
<reference evidence="3 4" key="1">
    <citation type="submission" date="2017-09" db="EMBL/GenBank/DDBJ databases">
        <title>Evaluation of Pacific Biosciences Sequencing Technology to Finishing C. thermocellum Genome Sequences.</title>
        <authorList>
            <person name="Brown S."/>
        </authorList>
    </citation>
    <scope>NUCLEOTIDE SEQUENCE [LARGE SCALE GENOMIC DNA]</scope>
    <source>
        <strain evidence="3 4">AD2</strain>
    </source>
</reference>
<dbReference type="PANTHER" id="PTHR43484">
    <property type="match status" value="1"/>
</dbReference>
<dbReference type="EMBL" id="PDBW01000001">
    <property type="protein sequence ID" value="PFH03025.1"/>
    <property type="molecule type" value="Genomic_DNA"/>
</dbReference>
<keyword evidence="3" id="KW-0969">Cilium</keyword>
<name>A0AB36TJM5_ACETH</name>
<keyword evidence="1" id="KW-0145">Chemotaxis</keyword>
<evidence type="ECO:0000256" key="1">
    <source>
        <dbReference type="ARBA" id="ARBA00022500"/>
    </source>
</evidence>
<keyword evidence="3" id="KW-0966">Cell projection</keyword>
<feature type="domain" description="CheC-like protein" evidence="2">
    <location>
        <begin position="36"/>
        <end position="70"/>
    </location>
</feature>
<dbReference type="Proteomes" id="UP000223596">
    <property type="component" value="Unassembled WGS sequence"/>
</dbReference>
<dbReference type="NCBIfam" id="NF005995">
    <property type="entry name" value="PRK08119.1"/>
    <property type="match status" value="1"/>
</dbReference>
<dbReference type="InterPro" id="IPR007597">
    <property type="entry name" value="CheC"/>
</dbReference>
<dbReference type="GO" id="GO:0006935">
    <property type="term" value="P:chemotaxis"/>
    <property type="evidence" value="ECO:0007669"/>
    <property type="project" value="UniProtKB-KW"/>
</dbReference>
<organism evidence="3 4">
    <name type="scientific">Acetivibrio thermocellus AD2</name>
    <dbReference type="NCBI Taxonomy" id="1138384"/>
    <lineage>
        <taxon>Bacteria</taxon>
        <taxon>Bacillati</taxon>
        <taxon>Bacillota</taxon>
        <taxon>Clostridia</taxon>
        <taxon>Eubacteriales</taxon>
        <taxon>Oscillospiraceae</taxon>
        <taxon>Acetivibrio</taxon>
    </lineage>
</organism>
<evidence type="ECO:0000313" key="3">
    <source>
        <dbReference type="EMBL" id="PFH03025.1"/>
    </source>
</evidence>
<accession>A0AB36TJM5</accession>
<protein>
    <submittedName>
        <fullName evidence="3">Flagellar motor switch protein FliN/FliY</fullName>
    </submittedName>
</protein>